<protein>
    <submittedName>
        <fullName evidence="1">Uncharacterized protein</fullName>
    </submittedName>
</protein>
<gene>
    <name evidence="1" type="ORF">Xsto_04117</name>
</gene>
<accession>A0A2D0K4X1</accession>
<name>A0A2D0K4X1_9GAMM</name>
<organism evidence="1 2">
    <name type="scientific">Xenorhabdus stockiae</name>
    <dbReference type="NCBI Taxonomy" id="351614"/>
    <lineage>
        <taxon>Bacteria</taxon>
        <taxon>Pseudomonadati</taxon>
        <taxon>Pseudomonadota</taxon>
        <taxon>Gammaproteobacteria</taxon>
        <taxon>Enterobacterales</taxon>
        <taxon>Morganellaceae</taxon>
        <taxon>Xenorhabdus</taxon>
    </lineage>
</organism>
<sequence>MGDFRQLAGVGRIRVTEVSRVLTAVRQGGETGQQVAQPVIGKLLAVQGLPVRIPRAFRARTAVICQPAAVGIVGIRLVPQWHRGLGAVCRPDRGGPARQLPGQGISLAQGQSVRPAFNPPLNFPAKIIKRQGCHQLLPAGIVLHRPAVCPPGRIIPEGHRHRLIHRLHRPAQPIKLQPVRDPRHILTGRQLTGRGVVIHGTARRPGARIVKLHRFLFELPRRRIRALQRGLSDRLRPGQRPIFPLIGKLLGEARGVHTDRDIAQPRLILHRHRLPHSICHGVRQRADALIGVLFRPATDRARFDPPQTVKLTLPEHLPVHVHSDH</sequence>
<dbReference type="Proteomes" id="UP000222366">
    <property type="component" value="Unassembled WGS sequence"/>
</dbReference>
<reference evidence="1 2" key="1">
    <citation type="journal article" date="2017" name="Nat. Microbiol.">
        <title>Natural product diversity associated with the nematode symbionts Photorhabdus and Xenorhabdus.</title>
        <authorList>
            <person name="Tobias N.J."/>
            <person name="Wolff H."/>
            <person name="Djahanschiri B."/>
            <person name="Grundmann F."/>
            <person name="Kronenwerth M."/>
            <person name="Shi Y.M."/>
            <person name="Simonyi S."/>
            <person name="Grun P."/>
            <person name="Shapiro-Ilan D."/>
            <person name="Pidot S.J."/>
            <person name="Stinear T.P."/>
            <person name="Ebersberger I."/>
            <person name="Bode H.B."/>
        </authorList>
    </citation>
    <scope>NUCLEOTIDE SEQUENCE [LARGE SCALE GENOMIC DNA]</scope>
    <source>
        <strain evidence="1 2">DSM 17904</strain>
    </source>
</reference>
<evidence type="ECO:0000313" key="1">
    <source>
        <dbReference type="EMBL" id="PHM58425.1"/>
    </source>
</evidence>
<keyword evidence="2" id="KW-1185">Reference proteome</keyword>
<evidence type="ECO:0000313" key="2">
    <source>
        <dbReference type="Proteomes" id="UP000222366"/>
    </source>
</evidence>
<dbReference type="AlphaFoldDB" id="A0A2D0K4X1"/>
<proteinExistence type="predicted"/>
<dbReference type="EMBL" id="NJAJ01000102">
    <property type="protein sequence ID" value="PHM58425.1"/>
    <property type="molecule type" value="Genomic_DNA"/>
</dbReference>
<comment type="caution">
    <text evidence="1">The sequence shown here is derived from an EMBL/GenBank/DDBJ whole genome shotgun (WGS) entry which is preliminary data.</text>
</comment>